<reference evidence="2 3" key="1">
    <citation type="submission" date="2023-07" db="EMBL/GenBank/DDBJ databases">
        <title>Closed genome sequence of Methanimicrococcus sp. Es2.</title>
        <authorList>
            <person name="Protasov E."/>
            <person name="Platt K."/>
            <person name="Reeh H."/>
            <person name="Poehlein A."/>
            <person name="Daniel R."/>
            <person name="Brune A."/>
        </authorList>
    </citation>
    <scope>NUCLEOTIDE SEQUENCE [LARGE SCALE GENOMIC DNA]</scope>
    <source>
        <strain evidence="2 3">Es2</strain>
    </source>
</reference>
<evidence type="ECO:0000313" key="2">
    <source>
        <dbReference type="EMBL" id="WNY28227.1"/>
    </source>
</evidence>
<keyword evidence="3" id="KW-1185">Reference proteome</keyword>
<dbReference type="PANTHER" id="PTHR33969">
    <property type="entry name" value="SEGREGATION AND CONDENSATION PROTEIN A"/>
    <property type="match status" value="1"/>
</dbReference>
<dbReference type="RefSeq" id="WP_316559772.1">
    <property type="nucleotide sequence ID" value="NZ_CP131062.1"/>
</dbReference>
<gene>
    <name evidence="2" type="primary">scpA</name>
    <name evidence="2" type="ORF">MmiEs2_04110</name>
</gene>
<accession>A0AA96V7M1</accession>
<dbReference type="GeneID" id="85196861"/>
<dbReference type="Proteomes" id="UP001302662">
    <property type="component" value="Chromosome"/>
</dbReference>
<sequence length="308" mass="35663">MSSEIDAVSMNDDGSDAFDDPHKNENAKSYFIDSLGDSLAESGIDVDLLDFSSFIGNEPIEILVELAKNDKIDPWNIDIVQVTDTFLNKVEELQQMDLRISGRTLLYSCVLLRMKSTGLFREEEEILEDFYEEDDYEEEFDINEFNMPLLPVRRSARRPVTLKELIDELKKAEKDVVKRREHLKAEPNRRYIDVELTTEEIMDIAHDEAILTRTGTLMDVLRQFFKTQEYVTLDEIYQLDDADRIMDYITLLFLAAMKEIMLYQKEIYGTLYIYPFDAIFADQTAADTAESASEPVEISDPEEAEFSE</sequence>
<dbReference type="Gene3D" id="1.10.10.580">
    <property type="entry name" value="Structural maintenance of chromosome 1. Chain E"/>
    <property type="match status" value="1"/>
</dbReference>
<feature type="region of interest" description="Disordered" evidence="1">
    <location>
        <begin position="1"/>
        <end position="22"/>
    </location>
</feature>
<organism evidence="2 3">
    <name type="scientific">Methanimicrococcus stummii</name>
    <dbReference type="NCBI Taxonomy" id="3028294"/>
    <lineage>
        <taxon>Archaea</taxon>
        <taxon>Methanobacteriati</taxon>
        <taxon>Methanobacteriota</taxon>
        <taxon>Stenosarchaea group</taxon>
        <taxon>Methanomicrobia</taxon>
        <taxon>Methanosarcinales</taxon>
        <taxon>Methanosarcinaceae</taxon>
        <taxon>Methanimicrococcus</taxon>
    </lineage>
</organism>
<dbReference type="PANTHER" id="PTHR33969:SF2">
    <property type="entry name" value="SEGREGATION AND CONDENSATION PROTEIN A"/>
    <property type="match status" value="1"/>
</dbReference>
<dbReference type="KEGG" id="mees:MmiEs2_04110"/>
<proteinExistence type="predicted"/>
<dbReference type="AlphaFoldDB" id="A0AA96V7M1"/>
<dbReference type="Pfam" id="PF02616">
    <property type="entry name" value="SMC_ScpA"/>
    <property type="match status" value="1"/>
</dbReference>
<evidence type="ECO:0000313" key="3">
    <source>
        <dbReference type="Proteomes" id="UP001302662"/>
    </source>
</evidence>
<dbReference type="InterPro" id="IPR023093">
    <property type="entry name" value="ScpA-like_C"/>
</dbReference>
<dbReference type="EMBL" id="CP131062">
    <property type="protein sequence ID" value="WNY28227.1"/>
    <property type="molecule type" value="Genomic_DNA"/>
</dbReference>
<name>A0AA96V7M1_9EURY</name>
<protein>
    <submittedName>
        <fullName evidence="2">Segregation and condensation protein A</fullName>
    </submittedName>
</protein>
<evidence type="ECO:0000256" key="1">
    <source>
        <dbReference type="SAM" id="MobiDB-lite"/>
    </source>
</evidence>
<dbReference type="InterPro" id="IPR003768">
    <property type="entry name" value="ScpA"/>
</dbReference>
<dbReference type="Gene3D" id="6.10.250.2410">
    <property type="match status" value="1"/>
</dbReference>